<proteinExistence type="predicted"/>
<dbReference type="AlphaFoldDB" id="T0D7E0"/>
<dbReference type="GO" id="GO:0009401">
    <property type="term" value="P:phosphoenolpyruvate-dependent sugar phosphotransferase system"/>
    <property type="evidence" value="ECO:0007669"/>
    <property type="project" value="InterPro"/>
</dbReference>
<dbReference type="GO" id="GO:0016301">
    <property type="term" value="F:kinase activity"/>
    <property type="evidence" value="ECO:0007669"/>
    <property type="project" value="TreeGrafter"/>
</dbReference>
<dbReference type="PANTHER" id="PTHR40398">
    <property type="entry name" value="PTS SYSTEM GLUCITOL/SORBITOL-SPECIFIC EIIA COMPONENT"/>
    <property type="match status" value="1"/>
</dbReference>
<evidence type="ECO:0000313" key="2">
    <source>
        <dbReference type="Proteomes" id="UP000829401"/>
    </source>
</evidence>
<dbReference type="OrthoDB" id="7065254at2"/>
<protein>
    <submittedName>
        <fullName evidence="1">PTS glucitol/sorbitol transporter subunit IIA</fullName>
    </submittedName>
</protein>
<dbReference type="PROSITE" id="PS51097">
    <property type="entry name" value="PTS_EIIA_TYPE_5"/>
    <property type="match status" value="1"/>
</dbReference>
<dbReference type="eggNOG" id="COG3731">
    <property type="taxonomic scope" value="Bacteria"/>
</dbReference>
<accession>T0D7E0</accession>
<dbReference type="Gene3D" id="2.40.33.40">
    <property type="entry name" value="Phosphotransferase system, glucitol/sorbitol-specific IIA component"/>
    <property type="match status" value="1"/>
</dbReference>
<dbReference type="Proteomes" id="UP000829401">
    <property type="component" value="Chromosome"/>
</dbReference>
<dbReference type="InterPro" id="IPR036665">
    <property type="entry name" value="PTS_IIA_glucitol/sorbitol_sf"/>
</dbReference>
<accession>A0A9E6ZL54</accession>
<reference evidence="2" key="1">
    <citation type="journal article" date="2022" name="G3 (Bethesda)">
        <title>Unveiling the complete genome sequence of Alicyclobacillus acidoterrestris DSM 3922T, a taint-producing strain.</title>
        <authorList>
            <person name="Leonardo I.C."/>
            <person name="Barreto Crespo M.T."/>
            <person name="Gaspar F.B."/>
        </authorList>
    </citation>
    <scope>NUCLEOTIDE SEQUENCE [LARGE SCALE GENOMIC DNA]</scope>
    <source>
        <strain evidence="2">DSM 3922</strain>
    </source>
</reference>
<name>T0D7E0_ALIAG</name>
<evidence type="ECO:0000313" key="1">
    <source>
        <dbReference type="EMBL" id="UNO47309.1"/>
    </source>
</evidence>
<dbReference type="SUPFAM" id="SSF141530">
    <property type="entry name" value="PTSIIA/GutA-like"/>
    <property type="match status" value="1"/>
</dbReference>
<gene>
    <name evidence="1" type="ORF">K1I37_11260</name>
</gene>
<dbReference type="GO" id="GO:0005737">
    <property type="term" value="C:cytoplasm"/>
    <property type="evidence" value="ECO:0007669"/>
    <property type="project" value="InterPro"/>
</dbReference>
<organism evidence="1 2">
    <name type="scientific">Alicyclobacillus acidoterrestris (strain ATCC 49025 / DSM 3922 / CIP 106132 / NCIMB 13137 / GD3B)</name>
    <dbReference type="NCBI Taxonomy" id="1356854"/>
    <lineage>
        <taxon>Bacteria</taxon>
        <taxon>Bacillati</taxon>
        <taxon>Bacillota</taxon>
        <taxon>Bacilli</taxon>
        <taxon>Bacillales</taxon>
        <taxon>Alicyclobacillaceae</taxon>
        <taxon>Alicyclobacillus</taxon>
    </lineage>
</organism>
<dbReference type="GO" id="GO:0008982">
    <property type="term" value="F:protein-N(PI)-phosphohistidine-sugar phosphotransferase activity"/>
    <property type="evidence" value="ECO:0007669"/>
    <property type="project" value="InterPro"/>
</dbReference>
<dbReference type="InterPro" id="IPR004716">
    <property type="entry name" value="PTS_IIA_glucitol/sorbitol-sp"/>
</dbReference>
<keyword evidence="2" id="KW-1185">Reference proteome</keyword>
<dbReference type="EMBL" id="CP080467">
    <property type="protein sequence ID" value="UNO47309.1"/>
    <property type="molecule type" value="Genomic_DNA"/>
</dbReference>
<dbReference type="PANTHER" id="PTHR40398:SF1">
    <property type="entry name" value="PTS SYSTEM GLUCITOL_SORBITOL-SPECIFIC EIIA COMPONENT"/>
    <property type="match status" value="1"/>
</dbReference>
<sequence>MKSIVTQIGEMALQFEDERVIVFFGPKAPKELRDISIIHESEVAFDGTLLQPNHHLLFGDQVYNITLVGTEAASNFAELGHISVYFSEPPVEILPGAVYVQPYRWPKLELGMTIEIR</sequence>
<dbReference type="RefSeq" id="WP_021296719.1">
    <property type="nucleotide sequence ID" value="NZ_AURB01000134.1"/>
</dbReference>
<dbReference type="STRING" id="1356854.N007_08280"/>
<dbReference type="Pfam" id="PF03829">
    <property type="entry name" value="PTSIIA_gutA"/>
    <property type="match status" value="1"/>
</dbReference>
<dbReference type="KEGG" id="aaco:K1I37_11260"/>